<protein>
    <recommendedName>
        <fullName evidence="4">Blue (type 1) copper domain-containing protein</fullName>
    </recommendedName>
</protein>
<dbReference type="AlphaFoldDB" id="A0A8J3I4H0"/>
<keyword evidence="2" id="KW-0186">Copper</keyword>
<evidence type="ECO:0000313" key="6">
    <source>
        <dbReference type="Proteomes" id="UP000612362"/>
    </source>
</evidence>
<dbReference type="PROSITE" id="PS51257">
    <property type="entry name" value="PROKAR_LIPOPROTEIN"/>
    <property type="match status" value="1"/>
</dbReference>
<dbReference type="Proteomes" id="UP000612362">
    <property type="component" value="Unassembled WGS sequence"/>
</dbReference>
<accession>A0A8J3I4H0</accession>
<evidence type="ECO:0000259" key="4">
    <source>
        <dbReference type="Pfam" id="PF00127"/>
    </source>
</evidence>
<dbReference type="GO" id="GO:0005507">
    <property type="term" value="F:copper ion binding"/>
    <property type="evidence" value="ECO:0007669"/>
    <property type="project" value="InterPro"/>
</dbReference>
<feature type="signal peptide" evidence="3">
    <location>
        <begin position="1"/>
        <end position="26"/>
    </location>
</feature>
<comment type="caution">
    <text evidence="5">The sequence shown here is derived from an EMBL/GenBank/DDBJ whole genome shotgun (WGS) entry which is preliminary data.</text>
</comment>
<evidence type="ECO:0000256" key="3">
    <source>
        <dbReference type="SAM" id="SignalP"/>
    </source>
</evidence>
<keyword evidence="1" id="KW-0479">Metal-binding</keyword>
<reference evidence="5" key="1">
    <citation type="submission" date="2020-10" db="EMBL/GenBank/DDBJ databases">
        <title>Taxonomic study of unclassified bacteria belonging to the class Ktedonobacteria.</title>
        <authorList>
            <person name="Yabe S."/>
            <person name="Wang C.M."/>
            <person name="Zheng Y."/>
            <person name="Sakai Y."/>
            <person name="Cavaletti L."/>
            <person name="Monciardini P."/>
            <person name="Donadio S."/>
        </authorList>
    </citation>
    <scope>NUCLEOTIDE SEQUENCE</scope>
    <source>
        <strain evidence="5">SOSP1-1</strain>
    </source>
</reference>
<dbReference type="EMBL" id="BNJF01000005">
    <property type="protein sequence ID" value="GHO49289.1"/>
    <property type="molecule type" value="Genomic_DNA"/>
</dbReference>
<keyword evidence="6" id="KW-1185">Reference proteome</keyword>
<dbReference type="InterPro" id="IPR008972">
    <property type="entry name" value="Cupredoxin"/>
</dbReference>
<sequence>MFRQTIILILCSLVLLSMVACSSNGAASDAPNTVHMSDTQFALPSITIKKGESINLTSDTFTPHTIANGTWDGETAKPATEPGAPRVENIQIGGNSSTSIGPFNTAGTFKLYCTIHSGMKLEVIVK</sequence>
<organism evidence="5 6">
    <name type="scientific">Ktedonospora formicarum</name>
    <dbReference type="NCBI Taxonomy" id="2778364"/>
    <lineage>
        <taxon>Bacteria</taxon>
        <taxon>Bacillati</taxon>
        <taxon>Chloroflexota</taxon>
        <taxon>Ktedonobacteria</taxon>
        <taxon>Ktedonobacterales</taxon>
        <taxon>Ktedonobacteraceae</taxon>
        <taxon>Ktedonospora</taxon>
    </lineage>
</organism>
<evidence type="ECO:0000256" key="2">
    <source>
        <dbReference type="ARBA" id="ARBA00023008"/>
    </source>
</evidence>
<dbReference type="Pfam" id="PF00127">
    <property type="entry name" value="Copper-bind"/>
    <property type="match status" value="1"/>
</dbReference>
<proteinExistence type="predicted"/>
<dbReference type="Gene3D" id="2.60.40.420">
    <property type="entry name" value="Cupredoxins - blue copper proteins"/>
    <property type="match status" value="1"/>
</dbReference>
<evidence type="ECO:0000256" key="1">
    <source>
        <dbReference type="ARBA" id="ARBA00022723"/>
    </source>
</evidence>
<gene>
    <name evidence="5" type="ORF">KSX_74520</name>
</gene>
<feature type="domain" description="Blue (type 1) copper" evidence="4">
    <location>
        <begin position="33"/>
        <end position="126"/>
    </location>
</feature>
<keyword evidence="3" id="KW-0732">Signal</keyword>
<name>A0A8J3I4H0_9CHLR</name>
<dbReference type="InterPro" id="IPR000923">
    <property type="entry name" value="BlueCu_1"/>
</dbReference>
<feature type="chain" id="PRO_5035304512" description="Blue (type 1) copper domain-containing protein" evidence="3">
    <location>
        <begin position="27"/>
        <end position="126"/>
    </location>
</feature>
<dbReference type="RefSeq" id="WP_220198431.1">
    <property type="nucleotide sequence ID" value="NZ_BNJF01000005.1"/>
</dbReference>
<evidence type="ECO:0000313" key="5">
    <source>
        <dbReference type="EMBL" id="GHO49289.1"/>
    </source>
</evidence>
<dbReference type="GO" id="GO:0009055">
    <property type="term" value="F:electron transfer activity"/>
    <property type="evidence" value="ECO:0007669"/>
    <property type="project" value="InterPro"/>
</dbReference>
<dbReference type="SUPFAM" id="SSF49503">
    <property type="entry name" value="Cupredoxins"/>
    <property type="match status" value="1"/>
</dbReference>